<comment type="caution">
    <text evidence="1">The sequence shown here is derived from an EMBL/GenBank/DDBJ whole genome shotgun (WGS) entry which is preliminary data.</text>
</comment>
<keyword evidence="2" id="KW-1185">Reference proteome</keyword>
<protein>
    <submittedName>
        <fullName evidence="1">Uncharacterized protein</fullName>
    </submittedName>
</protein>
<dbReference type="Proteomes" id="UP001589609">
    <property type="component" value="Unassembled WGS sequence"/>
</dbReference>
<evidence type="ECO:0000313" key="1">
    <source>
        <dbReference type="EMBL" id="MFB9760437.1"/>
    </source>
</evidence>
<dbReference type="EMBL" id="JBHMAF010000150">
    <property type="protein sequence ID" value="MFB9760437.1"/>
    <property type="molecule type" value="Genomic_DNA"/>
</dbReference>
<organism evidence="1 2">
    <name type="scientific">Ectobacillus funiculus</name>
    <dbReference type="NCBI Taxonomy" id="137993"/>
    <lineage>
        <taxon>Bacteria</taxon>
        <taxon>Bacillati</taxon>
        <taxon>Bacillota</taxon>
        <taxon>Bacilli</taxon>
        <taxon>Bacillales</taxon>
        <taxon>Bacillaceae</taxon>
        <taxon>Ectobacillus</taxon>
    </lineage>
</organism>
<name>A0ABV5WIH7_9BACI</name>
<accession>A0ABV5WIH7</accession>
<gene>
    <name evidence="1" type="ORF">ACFFMS_19100</name>
</gene>
<sequence>MYSWRITKYNPAKRNESGHYTDLDEWTCFSEGEKKLTMDEYLDIEKRYVDAIMIVMDEMNIDSLFIESLELYSKEIKVQDAREFIAKLWVGKKINKSEIQGIARLTLRNAVWCKLRLRNRFFVHFGYDYYMFIGVSDSCTKALEKIKSIGLYVEGYDSPYL</sequence>
<proteinExistence type="predicted"/>
<reference evidence="1 2" key="1">
    <citation type="submission" date="2024-09" db="EMBL/GenBank/DDBJ databases">
        <authorList>
            <person name="Sun Q."/>
            <person name="Mori K."/>
        </authorList>
    </citation>
    <scope>NUCLEOTIDE SEQUENCE [LARGE SCALE GENOMIC DNA]</scope>
    <source>
        <strain evidence="1 2">JCM 11201</strain>
    </source>
</reference>
<evidence type="ECO:0000313" key="2">
    <source>
        <dbReference type="Proteomes" id="UP001589609"/>
    </source>
</evidence>
<dbReference type="RefSeq" id="WP_379950750.1">
    <property type="nucleotide sequence ID" value="NZ_JBHMAF010000150.1"/>
</dbReference>